<dbReference type="PROSITE" id="PS52032">
    <property type="entry name" value="MARR_BRCT_CHROMO"/>
    <property type="match status" value="1"/>
</dbReference>
<dbReference type="Proteomes" id="UP000265120">
    <property type="component" value="Chromosome 18"/>
</dbReference>
<accession>A0A3P8VGU5</accession>
<sequence length="119" mass="13519">MAVHRKKDCTPSAWFWESPDTLAQLEVVRQWIGKHYKKPPPAKKSIVTLQLLQFQEDAFGRQVTNPALSKLSAQCFLDLRPGGGLCHILGTAYRFKAEQGWSVSHLWSCSHMPLILIVF</sequence>
<dbReference type="InterPro" id="IPR049898">
    <property type="entry name" value="MARR_BRCT_CHROMO"/>
</dbReference>
<feature type="domain" description="Chromo" evidence="1">
    <location>
        <begin position="1"/>
        <end position="119"/>
    </location>
</feature>
<name>A0A3P8VGU5_CYNSE</name>
<dbReference type="Ensembl" id="ENSCSET00000013648.1">
    <property type="protein sequence ID" value="ENSCSEP00000013489.1"/>
    <property type="gene ID" value="ENSCSEG00000008653.1"/>
</dbReference>
<reference evidence="2" key="3">
    <citation type="submission" date="2025-09" db="UniProtKB">
        <authorList>
            <consortium name="Ensembl"/>
        </authorList>
    </citation>
    <scope>IDENTIFICATION</scope>
</reference>
<evidence type="ECO:0000313" key="2">
    <source>
        <dbReference type="Ensembl" id="ENSCSEP00000013489.1"/>
    </source>
</evidence>
<dbReference type="InterPro" id="IPR032450">
    <property type="entry name" value="SMARCC_N"/>
</dbReference>
<evidence type="ECO:0000259" key="1">
    <source>
        <dbReference type="PROSITE" id="PS52032"/>
    </source>
</evidence>
<reference evidence="2 3" key="1">
    <citation type="journal article" date="2014" name="Nat. Genet.">
        <title>Whole-genome sequence of a flatfish provides insights into ZW sex chromosome evolution and adaptation to a benthic lifestyle.</title>
        <authorList>
            <person name="Chen S."/>
            <person name="Zhang G."/>
            <person name="Shao C."/>
            <person name="Huang Q."/>
            <person name="Liu G."/>
            <person name="Zhang P."/>
            <person name="Song W."/>
            <person name="An N."/>
            <person name="Chalopin D."/>
            <person name="Volff J.N."/>
            <person name="Hong Y."/>
            <person name="Li Q."/>
            <person name="Sha Z."/>
            <person name="Zhou H."/>
            <person name="Xie M."/>
            <person name="Yu Q."/>
            <person name="Liu Y."/>
            <person name="Xiang H."/>
            <person name="Wang N."/>
            <person name="Wu K."/>
            <person name="Yang C."/>
            <person name="Zhou Q."/>
            <person name="Liao X."/>
            <person name="Yang L."/>
            <person name="Hu Q."/>
            <person name="Zhang J."/>
            <person name="Meng L."/>
            <person name="Jin L."/>
            <person name="Tian Y."/>
            <person name="Lian J."/>
            <person name="Yang J."/>
            <person name="Miao G."/>
            <person name="Liu S."/>
            <person name="Liang Z."/>
            <person name="Yan F."/>
            <person name="Li Y."/>
            <person name="Sun B."/>
            <person name="Zhang H."/>
            <person name="Zhang J."/>
            <person name="Zhu Y."/>
            <person name="Du M."/>
            <person name="Zhao Y."/>
            <person name="Schartl M."/>
            <person name="Tang Q."/>
            <person name="Wang J."/>
        </authorList>
    </citation>
    <scope>NUCLEOTIDE SEQUENCE</scope>
</reference>
<reference evidence="2" key="2">
    <citation type="submission" date="2025-08" db="UniProtKB">
        <authorList>
            <consortium name="Ensembl"/>
        </authorList>
    </citation>
    <scope>IDENTIFICATION</scope>
</reference>
<keyword evidence="3" id="KW-1185">Reference proteome</keyword>
<evidence type="ECO:0000313" key="3">
    <source>
        <dbReference type="Proteomes" id="UP000265120"/>
    </source>
</evidence>
<dbReference type="GeneTree" id="ENSGT00940000156347"/>
<organism evidence="2 3">
    <name type="scientific">Cynoglossus semilaevis</name>
    <name type="common">Tongue sole</name>
    <dbReference type="NCBI Taxonomy" id="244447"/>
    <lineage>
        <taxon>Eukaryota</taxon>
        <taxon>Metazoa</taxon>
        <taxon>Chordata</taxon>
        <taxon>Craniata</taxon>
        <taxon>Vertebrata</taxon>
        <taxon>Euteleostomi</taxon>
        <taxon>Actinopterygii</taxon>
        <taxon>Neopterygii</taxon>
        <taxon>Teleostei</taxon>
        <taxon>Neoteleostei</taxon>
        <taxon>Acanthomorphata</taxon>
        <taxon>Carangaria</taxon>
        <taxon>Pleuronectiformes</taxon>
        <taxon>Pleuronectoidei</taxon>
        <taxon>Cynoglossidae</taxon>
        <taxon>Cynoglossinae</taxon>
        <taxon>Cynoglossus</taxon>
    </lineage>
</organism>
<proteinExistence type="predicted"/>
<protein>
    <submittedName>
        <fullName evidence="2">SWI/SNF related BAF chromatin remodeling complex subunit C1b</fullName>
    </submittedName>
</protein>
<dbReference type="AlphaFoldDB" id="A0A3P8VGU5"/>
<dbReference type="Pfam" id="PF16496">
    <property type="entry name" value="SWIRM-assoc_2"/>
    <property type="match status" value="1"/>
</dbReference>